<evidence type="ECO:0000256" key="4">
    <source>
        <dbReference type="ARBA" id="ARBA00022695"/>
    </source>
</evidence>
<dbReference type="InterPro" id="IPR005771">
    <property type="entry name" value="GalU_uridylyltTrfase_bac/arc"/>
</dbReference>
<comment type="catalytic activity">
    <reaction evidence="5">
        <text>alpha-D-glucose 1-phosphate + UTP + H(+) = UDP-alpha-D-glucose + diphosphate</text>
        <dbReference type="Rhea" id="RHEA:19889"/>
        <dbReference type="ChEBI" id="CHEBI:15378"/>
        <dbReference type="ChEBI" id="CHEBI:33019"/>
        <dbReference type="ChEBI" id="CHEBI:46398"/>
        <dbReference type="ChEBI" id="CHEBI:58601"/>
        <dbReference type="ChEBI" id="CHEBI:58885"/>
        <dbReference type="EC" id="2.7.7.9"/>
    </reaction>
</comment>
<reference evidence="7 8" key="1">
    <citation type="journal article" date="2016" name="Nat. Commun.">
        <title>Thousands of microbial genomes shed light on interconnected biogeochemical processes in an aquifer system.</title>
        <authorList>
            <person name="Anantharaman K."/>
            <person name="Brown C.T."/>
            <person name="Hug L.A."/>
            <person name="Sharon I."/>
            <person name="Castelle C.J."/>
            <person name="Probst A.J."/>
            <person name="Thomas B.C."/>
            <person name="Singh A."/>
            <person name="Wilkins M.J."/>
            <person name="Karaoz U."/>
            <person name="Brodie E.L."/>
            <person name="Williams K.H."/>
            <person name="Hubbard S.S."/>
            <person name="Banfield J.F."/>
        </authorList>
    </citation>
    <scope>NUCLEOTIDE SEQUENCE [LARGE SCALE GENOMIC DNA]</scope>
</reference>
<proteinExistence type="inferred from homology"/>
<dbReference type="InterPro" id="IPR005835">
    <property type="entry name" value="NTP_transferase_dom"/>
</dbReference>
<dbReference type="GO" id="GO:0006011">
    <property type="term" value="P:UDP-alpha-D-glucose metabolic process"/>
    <property type="evidence" value="ECO:0007669"/>
    <property type="project" value="InterPro"/>
</dbReference>
<dbReference type="InterPro" id="IPR029044">
    <property type="entry name" value="Nucleotide-diphossugar_trans"/>
</dbReference>
<evidence type="ECO:0000256" key="3">
    <source>
        <dbReference type="ARBA" id="ARBA00022679"/>
    </source>
</evidence>
<dbReference type="EMBL" id="MHPA01000032">
    <property type="protein sequence ID" value="OGZ71928.1"/>
    <property type="molecule type" value="Genomic_DNA"/>
</dbReference>
<feature type="domain" description="Nucleotidyl transferase" evidence="6">
    <location>
        <begin position="11"/>
        <end position="270"/>
    </location>
</feature>
<keyword evidence="4" id="KW-0548">Nucleotidyltransferase</keyword>
<name>A0A1G2ICM4_9BACT</name>
<organism evidence="7 8">
    <name type="scientific">Candidatus Staskawiczbacteria bacterium RIFCSPLOWO2_01_FULL_38_12b</name>
    <dbReference type="NCBI Taxonomy" id="1802214"/>
    <lineage>
        <taxon>Bacteria</taxon>
        <taxon>Candidatus Staskawicziibacteriota</taxon>
    </lineage>
</organism>
<dbReference type="STRING" id="1802214.A2908_02495"/>
<evidence type="ECO:0000313" key="7">
    <source>
        <dbReference type="EMBL" id="OGZ71928.1"/>
    </source>
</evidence>
<evidence type="ECO:0000256" key="1">
    <source>
        <dbReference type="ARBA" id="ARBA00006890"/>
    </source>
</evidence>
<evidence type="ECO:0000313" key="8">
    <source>
        <dbReference type="Proteomes" id="UP000176774"/>
    </source>
</evidence>
<keyword evidence="3" id="KW-0808">Transferase</keyword>
<dbReference type="EC" id="2.7.7.9" evidence="2"/>
<comment type="similarity">
    <text evidence="1">Belongs to the UDPGP type 2 family.</text>
</comment>
<dbReference type="GO" id="GO:0003983">
    <property type="term" value="F:UTP:glucose-1-phosphate uridylyltransferase activity"/>
    <property type="evidence" value="ECO:0007669"/>
    <property type="project" value="UniProtKB-EC"/>
</dbReference>
<dbReference type="AlphaFoldDB" id="A0A1G2ICM4"/>
<comment type="caution">
    <text evidence="7">The sequence shown here is derived from an EMBL/GenBank/DDBJ whole genome shotgun (WGS) entry which is preliminary data.</text>
</comment>
<dbReference type="Pfam" id="PF00483">
    <property type="entry name" value="NTP_transferase"/>
    <property type="match status" value="1"/>
</dbReference>
<evidence type="ECO:0000259" key="6">
    <source>
        <dbReference type="Pfam" id="PF00483"/>
    </source>
</evidence>
<dbReference type="SUPFAM" id="SSF53448">
    <property type="entry name" value="Nucleotide-diphospho-sugar transferases"/>
    <property type="match status" value="1"/>
</dbReference>
<dbReference type="Proteomes" id="UP000176774">
    <property type="component" value="Unassembled WGS sequence"/>
</dbReference>
<dbReference type="PANTHER" id="PTHR43197:SF1">
    <property type="entry name" value="UTP--GLUCOSE-1-PHOSPHATE URIDYLYLTRANSFERASE"/>
    <property type="match status" value="1"/>
</dbReference>
<dbReference type="Gene3D" id="3.90.550.10">
    <property type="entry name" value="Spore Coat Polysaccharide Biosynthesis Protein SpsA, Chain A"/>
    <property type="match status" value="1"/>
</dbReference>
<evidence type="ECO:0000256" key="2">
    <source>
        <dbReference type="ARBA" id="ARBA00012415"/>
    </source>
</evidence>
<accession>A0A1G2ICM4</accession>
<sequence length="296" mass="33343">MQEDQNLEIKKAIIPIAGMGTRFLPLSLAVSKEFFPLVDKPIIQYIIEEVKKSGIKEIVFIISPRQKMIFNYLKKSPELEATLVKRKKESLLKELKEFEQVLEGITFSFVVQKNALGDGHAILQAAKLAGKSPVAVSFGDDVVDSDEPALGQLINIFKTCNAPVIALKALPQHVIPAYGNVSVEKIANHLYKIKKIVEKPDLSQIQSNLVIVGKYVLTPDVFDYLKTAVPSEKGEIILGEVFEKMLHDGKTLYGYEVKGEWLECGDKSKWLKSFFYLALKDVRFGKELREYLKTIK</sequence>
<evidence type="ECO:0000256" key="5">
    <source>
        <dbReference type="ARBA" id="ARBA00048128"/>
    </source>
</evidence>
<gene>
    <name evidence="7" type="ORF">A2908_02495</name>
</gene>
<protein>
    <recommendedName>
        <fullName evidence="2">UTP--glucose-1-phosphate uridylyltransferase</fullName>
        <ecNumber evidence="2">2.7.7.9</ecNumber>
    </recommendedName>
</protein>
<dbReference type="PANTHER" id="PTHR43197">
    <property type="entry name" value="UTP--GLUCOSE-1-PHOSPHATE URIDYLYLTRANSFERASE"/>
    <property type="match status" value="1"/>
</dbReference>